<dbReference type="Proteomes" id="UP001147746">
    <property type="component" value="Unassembled WGS sequence"/>
</dbReference>
<evidence type="ECO:0000256" key="1">
    <source>
        <dbReference type="SAM" id="MobiDB-lite"/>
    </source>
</evidence>
<feature type="compositionally biased region" description="Basic and acidic residues" evidence="1">
    <location>
        <begin position="250"/>
        <end position="274"/>
    </location>
</feature>
<organism evidence="2 3">
    <name type="scientific">Penicillium atrosanguineum</name>
    <dbReference type="NCBI Taxonomy" id="1132637"/>
    <lineage>
        <taxon>Eukaryota</taxon>
        <taxon>Fungi</taxon>
        <taxon>Dikarya</taxon>
        <taxon>Ascomycota</taxon>
        <taxon>Pezizomycotina</taxon>
        <taxon>Eurotiomycetes</taxon>
        <taxon>Eurotiomycetidae</taxon>
        <taxon>Eurotiales</taxon>
        <taxon>Aspergillaceae</taxon>
        <taxon>Penicillium</taxon>
    </lineage>
</organism>
<dbReference type="OrthoDB" id="4356069at2759"/>
<sequence>MINPLKVMASLMKRFKRKRRLSSELHSRWGDPAISYPNEGSWNQRNQPGFAVTTPAEPHHHDRPDEPRRYMPMNNGPTQSIGHPNDLGSHSIDMRDTVAGLPIPKGYFDENIRHRTRRSCSPPARGLGIDDPRKELQQTPDSSDEESCDEEDEERDTFGGPGGSLRHTEIPRPSPQLDSYMDHSSRSPPLSVTSRMRRISMQSSTTEHTPSVAGTTSSRHTSLTAASSVSAPSLPPDTPRYAFNNMHPAPLEKRHAPRPRPREPEPAFTVRHEMVPSYDELYG</sequence>
<feature type="compositionally biased region" description="Polar residues" evidence="1">
    <location>
        <begin position="186"/>
        <end position="220"/>
    </location>
</feature>
<dbReference type="AlphaFoldDB" id="A0A9W9PUG8"/>
<keyword evidence="3" id="KW-1185">Reference proteome</keyword>
<reference evidence="2" key="1">
    <citation type="submission" date="2022-12" db="EMBL/GenBank/DDBJ databases">
        <authorList>
            <person name="Petersen C."/>
        </authorList>
    </citation>
    <scope>NUCLEOTIDE SEQUENCE</scope>
    <source>
        <strain evidence="2">IBT 21472</strain>
    </source>
</reference>
<feature type="compositionally biased region" description="Low complexity" evidence="1">
    <location>
        <begin position="221"/>
        <end position="232"/>
    </location>
</feature>
<evidence type="ECO:0000313" key="2">
    <source>
        <dbReference type="EMBL" id="KAJ5311550.1"/>
    </source>
</evidence>
<feature type="region of interest" description="Disordered" evidence="1">
    <location>
        <begin position="110"/>
        <end position="283"/>
    </location>
</feature>
<feature type="compositionally biased region" description="Acidic residues" evidence="1">
    <location>
        <begin position="142"/>
        <end position="155"/>
    </location>
</feature>
<protein>
    <submittedName>
        <fullName evidence="2">Uncharacterized protein</fullName>
    </submittedName>
</protein>
<accession>A0A9W9PUG8</accession>
<gene>
    <name evidence="2" type="ORF">N7476_007410</name>
</gene>
<evidence type="ECO:0000313" key="3">
    <source>
        <dbReference type="Proteomes" id="UP001147746"/>
    </source>
</evidence>
<reference evidence="2" key="2">
    <citation type="journal article" date="2023" name="IMA Fungus">
        <title>Comparative genomic study of the Penicillium genus elucidates a diverse pangenome and 15 lateral gene transfer events.</title>
        <authorList>
            <person name="Petersen C."/>
            <person name="Sorensen T."/>
            <person name="Nielsen M.R."/>
            <person name="Sondergaard T.E."/>
            <person name="Sorensen J.L."/>
            <person name="Fitzpatrick D.A."/>
            <person name="Frisvad J.C."/>
            <person name="Nielsen K.L."/>
        </authorList>
    </citation>
    <scope>NUCLEOTIDE SEQUENCE</scope>
    <source>
        <strain evidence="2">IBT 21472</strain>
    </source>
</reference>
<comment type="caution">
    <text evidence="2">The sequence shown here is derived from an EMBL/GenBank/DDBJ whole genome shotgun (WGS) entry which is preliminary data.</text>
</comment>
<proteinExistence type="predicted"/>
<dbReference type="EMBL" id="JAPZBO010000007">
    <property type="protein sequence ID" value="KAJ5311550.1"/>
    <property type="molecule type" value="Genomic_DNA"/>
</dbReference>
<name>A0A9W9PUG8_9EURO</name>